<dbReference type="InterPro" id="IPR002885">
    <property type="entry name" value="PPR_rpt"/>
</dbReference>
<evidence type="ECO:0000256" key="1">
    <source>
        <dbReference type="ARBA" id="ARBA00007626"/>
    </source>
</evidence>
<dbReference type="Pfam" id="PF13041">
    <property type="entry name" value="PPR_2"/>
    <property type="match status" value="3"/>
</dbReference>
<feature type="repeat" description="PPR" evidence="3">
    <location>
        <begin position="386"/>
        <end position="420"/>
    </location>
</feature>
<dbReference type="Proteomes" id="UP000231279">
    <property type="component" value="Unassembled WGS sequence"/>
</dbReference>
<feature type="repeat" description="PPR" evidence="3">
    <location>
        <begin position="246"/>
        <end position="280"/>
    </location>
</feature>
<feature type="repeat" description="PPR" evidence="3">
    <location>
        <begin position="281"/>
        <end position="315"/>
    </location>
</feature>
<sequence length="465" mass="52598">MAFHLRNSRKLPFSKSTQLSNFLTGNGGSFIGATELHSPGDGQNALRGRGIQGKQADGSSVSLCFLLNSFTHCGFNRTYHKISFILSHPSSLPTLQKSLPLVRQQNFILCLKPETLLCCLNKFRPFCKDVDSMRSDSEVESDGENESFVVDNAKFKTDQKELERVCKVIDETFAIDRNMEAVLDECGVNLSHGLVLGVLERFKHARKPALRFFCWAGEKPGLLRCKKRSDAIKLFELMKSKGPLPNVRSYTMLIKELSKHGNMNEAINYLEEMLNAGCEPDAAVYTCLMAGFAKQNKMDMVYRLLKEMKEKGCPPDGQTYNALIKMMTSRHKADEAAKIYKKMIQSGFQPSIHTYNMIMKSYFVAKDYEMGCAVWEEMKKKGCCPDENSYTVLIGGLIRQGRSNEACKYLEEMIDKGMKAPQLDYNKFTAAFSWAGRPDFLEELAQKMKFSGNFEVANRLARCLR</sequence>
<keyword evidence="5" id="KW-1185">Reference proteome</keyword>
<reference evidence="5" key="1">
    <citation type="journal article" date="2018" name="Gigascience">
        <title>Genome assembly of the Pink Ipe (Handroanthus impetiginosus, Bignoniaceae), a highly valued, ecologically keystone Neotropical timber forest tree.</title>
        <authorList>
            <person name="Silva-Junior O.B."/>
            <person name="Grattapaglia D."/>
            <person name="Novaes E."/>
            <person name="Collevatti R.G."/>
        </authorList>
    </citation>
    <scope>NUCLEOTIDE SEQUENCE [LARGE SCALE GENOMIC DNA]</scope>
    <source>
        <strain evidence="5">cv. UFG-1</strain>
    </source>
</reference>
<evidence type="ECO:0000313" key="4">
    <source>
        <dbReference type="EMBL" id="PIM97139.1"/>
    </source>
</evidence>
<accession>A0A2G9FWS4</accession>
<dbReference type="AlphaFoldDB" id="A0A2G9FWS4"/>
<dbReference type="EMBL" id="NKXS01010820">
    <property type="protein sequence ID" value="PIM97139.1"/>
    <property type="molecule type" value="Genomic_DNA"/>
</dbReference>
<dbReference type="Gene3D" id="1.25.40.10">
    <property type="entry name" value="Tetratricopeptide repeat domain"/>
    <property type="match status" value="2"/>
</dbReference>
<dbReference type="PANTHER" id="PTHR47941">
    <property type="entry name" value="PENTATRICOPEPTIDE REPEAT-CONTAINING PROTEIN 3, MITOCHONDRIAL"/>
    <property type="match status" value="1"/>
</dbReference>
<comment type="caution">
    <text evidence="4">The sequence shown here is derived from an EMBL/GenBank/DDBJ whole genome shotgun (WGS) entry which is preliminary data.</text>
</comment>
<dbReference type="SUPFAM" id="SSF81901">
    <property type="entry name" value="HCP-like"/>
    <property type="match status" value="1"/>
</dbReference>
<feature type="repeat" description="PPR" evidence="3">
    <location>
        <begin position="316"/>
        <end position="350"/>
    </location>
</feature>
<dbReference type="InterPro" id="IPR011990">
    <property type="entry name" value="TPR-like_helical_dom_sf"/>
</dbReference>
<dbReference type="PROSITE" id="PS51375">
    <property type="entry name" value="PPR"/>
    <property type="match status" value="5"/>
</dbReference>
<evidence type="ECO:0000313" key="5">
    <source>
        <dbReference type="Proteomes" id="UP000231279"/>
    </source>
</evidence>
<protein>
    <submittedName>
        <fullName evidence="4">Uncharacterized protein</fullName>
    </submittedName>
</protein>
<gene>
    <name evidence="4" type="ORF">CDL12_30393</name>
</gene>
<feature type="repeat" description="PPR" evidence="3">
    <location>
        <begin position="351"/>
        <end position="385"/>
    </location>
</feature>
<comment type="similarity">
    <text evidence="1">Belongs to the PPR family. P subfamily.</text>
</comment>
<keyword evidence="2" id="KW-0677">Repeat</keyword>
<evidence type="ECO:0000256" key="3">
    <source>
        <dbReference type="PROSITE-ProRule" id="PRU00708"/>
    </source>
</evidence>
<dbReference type="STRING" id="429701.A0A2G9FWS4"/>
<organism evidence="4 5">
    <name type="scientific">Handroanthus impetiginosus</name>
    <dbReference type="NCBI Taxonomy" id="429701"/>
    <lineage>
        <taxon>Eukaryota</taxon>
        <taxon>Viridiplantae</taxon>
        <taxon>Streptophyta</taxon>
        <taxon>Embryophyta</taxon>
        <taxon>Tracheophyta</taxon>
        <taxon>Spermatophyta</taxon>
        <taxon>Magnoliopsida</taxon>
        <taxon>eudicotyledons</taxon>
        <taxon>Gunneridae</taxon>
        <taxon>Pentapetalae</taxon>
        <taxon>asterids</taxon>
        <taxon>lamiids</taxon>
        <taxon>Lamiales</taxon>
        <taxon>Bignoniaceae</taxon>
        <taxon>Crescentiina</taxon>
        <taxon>Tabebuia alliance</taxon>
        <taxon>Handroanthus</taxon>
    </lineage>
</organism>
<proteinExistence type="inferred from homology"/>
<name>A0A2G9FWS4_9LAMI</name>
<dbReference type="OrthoDB" id="185373at2759"/>
<dbReference type="NCBIfam" id="TIGR00756">
    <property type="entry name" value="PPR"/>
    <property type="match status" value="5"/>
</dbReference>
<evidence type="ECO:0000256" key="2">
    <source>
        <dbReference type="ARBA" id="ARBA00022737"/>
    </source>
</evidence>